<evidence type="ECO:0000256" key="2">
    <source>
        <dbReference type="ARBA" id="ARBA00022670"/>
    </source>
</evidence>
<keyword evidence="2" id="KW-0645">Protease</keyword>
<keyword evidence="3" id="KW-0479">Metal-binding</keyword>
<evidence type="ECO:0000256" key="6">
    <source>
        <dbReference type="ARBA" id="ARBA00023049"/>
    </source>
</evidence>
<feature type="region of interest" description="Disordered" evidence="7">
    <location>
        <begin position="139"/>
        <end position="170"/>
    </location>
</feature>
<dbReference type="PANTHER" id="PTHR21666">
    <property type="entry name" value="PEPTIDASE-RELATED"/>
    <property type="match status" value="1"/>
</dbReference>
<dbReference type="Gene3D" id="2.70.70.10">
    <property type="entry name" value="Glucose Permease (Domain IIA)"/>
    <property type="match status" value="1"/>
</dbReference>
<keyword evidence="4" id="KW-0378">Hydrolase</keyword>
<evidence type="ECO:0000256" key="3">
    <source>
        <dbReference type="ARBA" id="ARBA00022723"/>
    </source>
</evidence>
<feature type="domain" description="M23ase beta-sheet core" evidence="9">
    <location>
        <begin position="332"/>
        <end position="426"/>
    </location>
</feature>
<dbReference type="GO" id="GO:0004222">
    <property type="term" value="F:metalloendopeptidase activity"/>
    <property type="evidence" value="ECO:0007669"/>
    <property type="project" value="TreeGrafter"/>
</dbReference>
<keyword evidence="8" id="KW-1133">Transmembrane helix</keyword>
<feature type="compositionally biased region" description="Polar residues" evidence="7">
    <location>
        <begin position="139"/>
        <end position="150"/>
    </location>
</feature>
<reference evidence="10 11" key="1">
    <citation type="submission" date="2018-07" db="EMBL/GenBank/DDBJ databases">
        <authorList>
            <person name="Quirk P.G."/>
            <person name="Krulwich T.A."/>
        </authorList>
    </citation>
    <scope>NUCLEOTIDE SEQUENCE [LARGE SCALE GENOMIC DNA]</scope>
    <source>
        <strain evidence="10 11">CC-BB4</strain>
    </source>
</reference>
<evidence type="ECO:0000313" key="10">
    <source>
        <dbReference type="EMBL" id="AXK80404.1"/>
    </source>
</evidence>
<dbReference type="SUPFAM" id="SSF51261">
    <property type="entry name" value="Duplicated hybrid motif"/>
    <property type="match status" value="1"/>
</dbReference>
<comment type="cofactor">
    <cofactor evidence="1">
        <name>Zn(2+)</name>
        <dbReference type="ChEBI" id="CHEBI:29105"/>
    </cofactor>
</comment>
<dbReference type="KEGG" id="ptaw:DW352_07670"/>
<dbReference type="GO" id="GO:0006508">
    <property type="term" value="P:proteolysis"/>
    <property type="evidence" value="ECO:0007669"/>
    <property type="project" value="UniProtKB-KW"/>
</dbReference>
<organism evidence="10 11">
    <name type="scientific">Pseudolabrys taiwanensis</name>
    <dbReference type="NCBI Taxonomy" id="331696"/>
    <lineage>
        <taxon>Bacteria</taxon>
        <taxon>Pseudomonadati</taxon>
        <taxon>Pseudomonadota</taxon>
        <taxon>Alphaproteobacteria</taxon>
        <taxon>Hyphomicrobiales</taxon>
        <taxon>Xanthobacteraceae</taxon>
        <taxon>Pseudolabrys</taxon>
    </lineage>
</organism>
<dbReference type="InterPro" id="IPR016047">
    <property type="entry name" value="M23ase_b-sheet_dom"/>
</dbReference>
<dbReference type="AlphaFoldDB" id="A0A345ZU07"/>
<keyword evidence="11" id="KW-1185">Reference proteome</keyword>
<feature type="transmembrane region" description="Helical" evidence="8">
    <location>
        <begin position="51"/>
        <end position="76"/>
    </location>
</feature>
<dbReference type="Proteomes" id="UP000254889">
    <property type="component" value="Chromosome"/>
</dbReference>
<evidence type="ECO:0000256" key="4">
    <source>
        <dbReference type="ARBA" id="ARBA00022801"/>
    </source>
</evidence>
<accession>A0A345ZU07</accession>
<evidence type="ECO:0000256" key="7">
    <source>
        <dbReference type="SAM" id="MobiDB-lite"/>
    </source>
</evidence>
<dbReference type="EMBL" id="CP031417">
    <property type="protein sequence ID" value="AXK80404.1"/>
    <property type="molecule type" value="Genomic_DNA"/>
</dbReference>
<sequence>MSYSSYSSHHPHIQAARARPLTAAAMSRQVPRASHDYTLTHHGRQVRIGPVAFWIVVGTLVVMAVWSIATGTYFAFREDVLTRLIGRQAEMQFAYEDRIAELRAQVDRITSRQLLDQEQFEQKLNALLKRQATLEQRTNSLTADSLTTGTVKPARTQPTPEAPAPKLRSSSLTGESMTFMAPPDQLQWRDAATDDARTLSRAKAGGLEGTLARVSLSLDKVEKRQTTALSEAEDRVEGKAARLHSVLSELGVNVGKAPARGVGGPFVPVKPLHPTAGDFERQIYRINVAKAQLDRYTNTLTTVPVRKPITGEIELSSTFGVRLDPFLRRPAMHTGLDMRGDTGDPVYATASGKVSVAGREGGYGNMVEIEHGHGFATRYGHLSAIEVKVGQQVRIGQIIGRIGSTGRSTGPHLHYETRINDEPVDPQRFLKAGAKLGLL</sequence>
<evidence type="ECO:0000313" key="11">
    <source>
        <dbReference type="Proteomes" id="UP000254889"/>
    </source>
</evidence>
<evidence type="ECO:0000256" key="8">
    <source>
        <dbReference type="SAM" id="Phobius"/>
    </source>
</evidence>
<keyword evidence="8" id="KW-0812">Transmembrane</keyword>
<dbReference type="InterPro" id="IPR011055">
    <property type="entry name" value="Dup_hybrid_motif"/>
</dbReference>
<dbReference type="GO" id="GO:0046872">
    <property type="term" value="F:metal ion binding"/>
    <property type="evidence" value="ECO:0007669"/>
    <property type="project" value="UniProtKB-KW"/>
</dbReference>
<protein>
    <submittedName>
        <fullName evidence="10">M23 family peptidase</fullName>
    </submittedName>
</protein>
<dbReference type="CDD" id="cd12797">
    <property type="entry name" value="M23_peptidase"/>
    <property type="match status" value="1"/>
</dbReference>
<name>A0A345ZU07_9HYPH</name>
<dbReference type="FunFam" id="2.70.70.10:FF:000006">
    <property type="entry name" value="M23 family peptidase"/>
    <property type="match status" value="1"/>
</dbReference>
<gene>
    <name evidence="10" type="ORF">DW352_07670</name>
</gene>
<evidence type="ECO:0000256" key="5">
    <source>
        <dbReference type="ARBA" id="ARBA00022833"/>
    </source>
</evidence>
<dbReference type="OrthoDB" id="9805070at2"/>
<evidence type="ECO:0000259" key="9">
    <source>
        <dbReference type="Pfam" id="PF01551"/>
    </source>
</evidence>
<dbReference type="PANTHER" id="PTHR21666:SF288">
    <property type="entry name" value="CELL DIVISION PROTEIN YTFB"/>
    <property type="match status" value="1"/>
</dbReference>
<proteinExistence type="predicted"/>
<dbReference type="Pfam" id="PF01551">
    <property type="entry name" value="Peptidase_M23"/>
    <property type="match status" value="1"/>
</dbReference>
<evidence type="ECO:0000256" key="1">
    <source>
        <dbReference type="ARBA" id="ARBA00001947"/>
    </source>
</evidence>
<dbReference type="InterPro" id="IPR050570">
    <property type="entry name" value="Cell_wall_metabolism_enzyme"/>
</dbReference>
<keyword evidence="5" id="KW-0862">Zinc</keyword>
<keyword evidence="6" id="KW-0482">Metalloprotease</keyword>
<keyword evidence="8" id="KW-0472">Membrane</keyword>